<accession>A0A645ITM1</accession>
<evidence type="ECO:0000256" key="1">
    <source>
        <dbReference type="ARBA" id="ARBA00007074"/>
    </source>
</evidence>
<keyword evidence="2" id="KW-0645">Protease</keyword>
<dbReference type="GO" id="GO:0008234">
    <property type="term" value="F:cysteine-type peptidase activity"/>
    <property type="evidence" value="ECO:0007669"/>
    <property type="project" value="UniProtKB-KW"/>
</dbReference>
<dbReference type="PANTHER" id="PTHR47053">
    <property type="entry name" value="MUREIN DD-ENDOPEPTIDASE MEPH-RELATED"/>
    <property type="match status" value="1"/>
</dbReference>
<dbReference type="Gene3D" id="3.90.1720.10">
    <property type="entry name" value="endopeptidase domain like (from Nostoc punctiforme)"/>
    <property type="match status" value="1"/>
</dbReference>
<dbReference type="GO" id="GO:0006508">
    <property type="term" value="P:proteolysis"/>
    <property type="evidence" value="ECO:0007669"/>
    <property type="project" value="UniProtKB-KW"/>
</dbReference>
<dbReference type="AlphaFoldDB" id="A0A645ITM1"/>
<comment type="similarity">
    <text evidence="1">Belongs to the peptidase C40 family.</text>
</comment>
<dbReference type="InterPro" id="IPR000064">
    <property type="entry name" value="NLP_P60_dom"/>
</dbReference>
<evidence type="ECO:0000256" key="4">
    <source>
        <dbReference type="ARBA" id="ARBA00022807"/>
    </source>
</evidence>
<dbReference type="InterPro" id="IPR038765">
    <property type="entry name" value="Papain-like_cys_pep_sf"/>
</dbReference>
<feature type="domain" description="NlpC/P60" evidence="5">
    <location>
        <begin position="1"/>
        <end position="94"/>
    </location>
</feature>
<proteinExistence type="inferred from homology"/>
<evidence type="ECO:0000313" key="6">
    <source>
        <dbReference type="EMBL" id="MPN54240.1"/>
    </source>
</evidence>
<keyword evidence="3 6" id="KW-0378">Hydrolase</keyword>
<organism evidence="6">
    <name type="scientific">bioreactor metagenome</name>
    <dbReference type="NCBI Taxonomy" id="1076179"/>
    <lineage>
        <taxon>unclassified sequences</taxon>
        <taxon>metagenomes</taxon>
        <taxon>ecological metagenomes</taxon>
    </lineage>
</organism>
<sequence length="99" mass="11075">MGIDCSGFVSMAYMLNGIIIYRDANLKEEYMKSISLEHIKPADLMFFPGHVAMFIGEGNYIHSTGREGRVLINSINPGSDDYREDLHKMINGVGTVFGR</sequence>
<comment type="caution">
    <text evidence="6">The sequence shown here is derived from an EMBL/GenBank/DDBJ whole genome shotgun (WGS) entry which is preliminary data.</text>
</comment>
<evidence type="ECO:0000256" key="3">
    <source>
        <dbReference type="ARBA" id="ARBA00022801"/>
    </source>
</evidence>
<dbReference type="Pfam" id="PF00877">
    <property type="entry name" value="NLPC_P60"/>
    <property type="match status" value="1"/>
</dbReference>
<protein>
    <submittedName>
        <fullName evidence="6">Dipeptidyl-peptidase 6</fullName>
        <ecNumber evidence="6">3.4.22.-</ecNumber>
    </submittedName>
</protein>
<dbReference type="InterPro" id="IPR051202">
    <property type="entry name" value="Peptidase_C40"/>
</dbReference>
<evidence type="ECO:0000256" key="2">
    <source>
        <dbReference type="ARBA" id="ARBA00022670"/>
    </source>
</evidence>
<dbReference type="PANTHER" id="PTHR47053:SF1">
    <property type="entry name" value="MUREIN DD-ENDOPEPTIDASE MEPH-RELATED"/>
    <property type="match status" value="1"/>
</dbReference>
<keyword evidence="4" id="KW-0788">Thiol protease</keyword>
<dbReference type="SUPFAM" id="SSF54001">
    <property type="entry name" value="Cysteine proteinases"/>
    <property type="match status" value="1"/>
</dbReference>
<reference evidence="6" key="1">
    <citation type="submission" date="2019-08" db="EMBL/GenBank/DDBJ databases">
        <authorList>
            <person name="Kucharzyk K."/>
            <person name="Murdoch R.W."/>
            <person name="Higgins S."/>
            <person name="Loffler F."/>
        </authorList>
    </citation>
    <scope>NUCLEOTIDE SEQUENCE</scope>
</reference>
<evidence type="ECO:0000259" key="5">
    <source>
        <dbReference type="PROSITE" id="PS51935"/>
    </source>
</evidence>
<name>A0A645ITM1_9ZZZZ</name>
<dbReference type="PROSITE" id="PS51935">
    <property type="entry name" value="NLPC_P60"/>
    <property type="match status" value="1"/>
</dbReference>
<dbReference type="EC" id="3.4.22.-" evidence="6"/>
<dbReference type="EMBL" id="VSSQ01122284">
    <property type="protein sequence ID" value="MPN54240.1"/>
    <property type="molecule type" value="Genomic_DNA"/>
</dbReference>
<gene>
    <name evidence="6" type="ORF">SDC9_201910</name>
</gene>